<feature type="domain" description="Rhodanese" evidence="2">
    <location>
        <begin position="64"/>
        <end position="150"/>
    </location>
</feature>
<dbReference type="InterPro" id="IPR001307">
    <property type="entry name" value="Thiosulphate_STrfase_CS"/>
</dbReference>
<dbReference type="SMART" id="SM00450">
    <property type="entry name" value="RHOD"/>
    <property type="match status" value="1"/>
</dbReference>
<dbReference type="Pfam" id="PF00581">
    <property type="entry name" value="Rhodanese"/>
    <property type="match status" value="1"/>
</dbReference>
<evidence type="ECO:0000259" key="2">
    <source>
        <dbReference type="PROSITE" id="PS50206"/>
    </source>
</evidence>
<dbReference type="InterPro" id="IPR036873">
    <property type="entry name" value="Rhodanese-like_dom_sf"/>
</dbReference>
<evidence type="ECO:0000256" key="1">
    <source>
        <dbReference type="SAM" id="SignalP"/>
    </source>
</evidence>
<dbReference type="PROSITE" id="PS50206">
    <property type="entry name" value="RHODANESE_3"/>
    <property type="match status" value="1"/>
</dbReference>
<dbReference type="SUPFAM" id="SSF52821">
    <property type="entry name" value="Rhodanese/Cell cycle control phosphatase"/>
    <property type="match status" value="1"/>
</dbReference>
<evidence type="ECO:0000313" key="3">
    <source>
        <dbReference type="EMBL" id="PWJ74683.1"/>
    </source>
</evidence>
<dbReference type="Proteomes" id="UP000245412">
    <property type="component" value="Unassembled WGS sequence"/>
</dbReference>
<dbReference type="EMBL" id="QGGY01000008">
    <property type="protein sequence ID" value="PWJ74683.1"/>
    <property type="molecule type" value="Genomic_DNA"/>
</dbReference>
<keyword evidence="1" id="KW-0732">Signal</keyword>
<evidence type="ECO:0000313" key="4">
    <source>
        <dbReference type="Proteomes" id="UP000245412"/>
    </source>
</evidence>
<comment type="caution">
    <text evidence="3">The sequence shown here is derived from an EMBL/GenBank/DDBJ whole genome shotgun (WGS) entry which is preliminary data.</text>
</comment>
<feature type="signal peptide" evidence="1">
    <location>
        <begin position="1"/>
        <end position="25"/>
    </location>
</feature>
<keyword evidence="4" id="KW-1185">Reference proteome</keyword>
<accession>A0AB73T2X5</accession>
<dbReference type="RefSeq" id="WP_257497736.1">
    <property type="nucleotide sequence ID" value="NZ_JANKBI010000006.1"/>
</dbReference>
<dbReference type="PANTHER" id="PTHR44086">
    <property type="entry name" value="THIOSULFATE SULFURTRANSFERASE RDL2, MITOCHONDRIAL-RELATED"/>
    <property type="match status" value="1"/>
</dbReference>
<dbReference type="AlphaFoldDB" id="A0AB73T2X5"/>
<name>A0AB73T2X5_9FIRM</name>
<sequence>MRKKLTGIVLAGILGCMMVLGACSAAGKGESETGTEPVSAAGQMQEADEAYHKITAEEAKKMMDEGGVTVVDVRTAQEYTDGHIPGAVLVPNEEIGDEQPSALPDKDAVLLIHCRTGVRSRQASDKLIKMGYKNVYDFGGIVDWTYETETGEASN</sequence>
<dbReference type="Gene3D" id="3.40.250.10">
    <property type="entry name" value="Rhodanese-like domain"/>
    <property type="match status" value="1"/>
</dbReference>
<dbReference type="PROSITE" id="PS51257">
    <property type="entry name" value="PROKAR_LIPOPROTEIN"/>
    <property type="match status" value="1"/>
</dbReference>
<dbReference type="GO" id="GO:0004792">
    <property type="term" value="F:thiosulfate-cyanide sulfurtransferase activity"/>
    <property type="evidence" value="ECO:0007669"/>
    <property type="project" value="InterPro"/>
</dbReference>
<dbReference type="CDD" id="cd00158">
    <property type="entry name" value="RHOD"/>
    <property type="match status" value="1"/>
</dbReference>
<reference evidence="3 4" key="1">
    <citation type="submission" date="2018-05" db="EMBL/GenBank/DDBJ databases">
        <authorList>
            <person name="Goeker M."/>
            <person name="Huntemann M."/>
            <person name="Clum A."/>
            <person name="Pillay M."/>
            <person name="Palaniappan K."/>
            <person name="Varghese N."/>
            <person name="Mikhailova N."/>
            <person name="Stamatis D."/>
            <person name="Reddy T."/>
            <person name="Daum C."/>
            <person name="Shapiro N."/>
            <person name="Ivanova N."/>
            <person name="Kyrpides N."/>
            <person name="Woyke T."/>
        </authorList>
    </citation>
    <scope>NUCLEOTIDE SEQUENCE [LARGE SCALE GENOMIC DNA]</scope>
    <source>
        <strain evidence="3 4">DSM 26524</strain>
    </source>
</reference>
<dbReference type="InterPro" id="IPR001763">
    <property type="entry name" value="Rhodanese-like_dom"/>
</dbReference>
<feature type="chain" id="PRO_5044499381" evidence="1">
    <location>
        <begin position="26"/>
        <end position="155"/>
    </location>
</feature>
<protein>
    <submittedName>
        <fullName evidence="3">Rhodanese-related sulfurtransferase</fullName>
    </submittedName>
</protein>
<proteinExistence type="predicted"/>
<dbReference type="PROSITE" id="PS00380">
    <property type="entry name" value="RHODANESE_1"/>
    <property type="match status" value="1"/>
</dbReference>
<gene>
    <name evidence="3" type="ORF">C7383_108113</name>
</gene>
<dbReference type="PANTHER" id="PTHR44086:SF10">
    <property type="entry name" value="THIOSULFATE SULFURTRANSFERASE_RHODANESE-LIKE DOMAIN-CONTAINING PROTEIN 3"/>
    <property type="match status" value="1"/>
</dbReference>
<organism evidence="3 4">
    <name type="scientific">Murimonas intestini</name>
    <dbReference type="NCBI Taxonomy" id="1337051"/>
    <lineage>
        <taxon>Bacteria</taxon>
        <taxon>Bacillati</taxon>
        <taxon>Bacillota</taxon>
        <taxon>Clostridia</taxon>
        <taxon>Lachnospirales</taxon>
        <taxon>Lachnospiraceae</taxon>
        <taxon>Murimonas</taxon>
    </lineage>
</organism>